<dbReference type="SUPFAM" id="SSF55729">
    <property type="entry name" value="Acyl-CoA N-acyltransferases (Nat)"/>
    <property type="match status" value="1"/>
</dbReference>
<dbReference type="InterPro" id="IPR016181">
    <property type="entry name" value="Acyl_CoA_acyltransferase"/>
</dbReference>
<dbReference type="GO" id="GO:0016747">
    <property type="term" value="F:acyltransferase activity, transferring groups other than amino-acyl groups"/>
    <property type="evidence" value="ECO:0007669"/>
    <property type="project" value="InterPro"/>
</dbReference>
<proteinExistence type="predicted"/>
<evidence type="ECO:0000259" key="1">
    <source>
        <dbReference type="PROSITE" id="PS51186"/>
    </source>
</evidence>
<dbReference type="EMBL" id="LR796773">
    <property type="protein sequence ID" value="CAB4165193.1"/>
    <property type="molecule type" value="Genomic_DNA"/>
</dbReference>
<accession>A0A6J5P1M6</accession>
<dbReference type="Pfam" id="PF00583">
    <property type="entry name" value="Acetyltransf_1"/>
    <property type="match status" value="1"/>
</dbReference>
<evidence type="ECO:0000313" key="2">
    <source>
        <dbReference type="EMBL" id="CAB4165193.1"/>
    </source>
</evidence>
<reference evidence="2" key="1">
    <citation type="submission" date="2020-04" db="EMBL/GenBank/DDBJ databases">
        <authorList>
            <person name="Chiriac C."/>
            <person name="Salcher M."/>
            <person name="Ghai R."/>
            <person name="Kavagutti S V."/>
        </authorList>
    </citation>
    <scope>NUCLEOTIDE SEQUENCE</scope>
</reference>
<dbReference type="Gene3D" id="3.40.630.30">
    <property type="match status" value="1"/>
</dbReference>
<gene>
    <name evidence="2" type="ORF">UFOVP823_17</name>
</gene>
<dbReference type="PROSITE" id="PS51186">
    <property type="entry name" value="GNAT"/>
    <property type="match status" value="1"/>
</dbReference>
<feature type="domain" description="N-acetyltransferase" evidence="1">
    <location>
        <begin position="2"/>
        <end position="138"/>
    </location>
</feature>
<protein>
    <submittedName>
        <fullName evidence="2">NAT_SF domain containing protein</fullName>
    </submittedName>
</protein>
<sequence length="139" mass="15610">MIRIRAADATDARTIHKLQRKTLPKDVPLAFEGPRWWIAYDNDKPVAYAALSNAEEPNAGYLSRSGVLKTHRGLGLQKRLIRVRLRAAKRLGMKVVVSDAVKGNGPSCNSLIACGFRVFAPAKPWGLDRSVYWRRRLDN</sequence>
<dbReference type="InterPro" id="IPR000182">
    <property type="entry name" value="GNAT_dom"/>
</dbReference>
<organism evidence="2">
    <name type="scientific">uncultured Caudovirales phage</name>
    <dbReference type="NCBI Taxonomy" id="2100421"/>
    <lineage>
        <taxon>Viruses</taxon>
        <taxon>Duplodnaviria</taxon>
        <taxon>Heunggongvirae</taxon>
        <taxon>Uroviricota</taxon>
        <taxon>Caudoviricetes</taxon>
        <taxon>Peduoviridae</taxon>
        <taxon>Maltschvirus</taxon>
        <taxon>Maltschvirus maltsch</taxon>
    </lineage>
</organism>
<dbReference type="CDD" id="cd04301">
    <property type="entry name" value="NAT_SF"/>
    <property type="match status" value="1"/>
</dbReference>
<name>A0A6J5P1M6_9CAUD</name>